<sequence length="1503" mass="167489">MGVHGLWGLLAPVGRRVSVETLAGKRLAVDASIWMVQFMRAMRDDKGDMIRDAHILGFLRRICKLLFLRARPVFVFDGATPALKRRTLAARRRHRDVAQAKVRKTAEKLLISHLKASRIEELAAQIKSDRAKHDAKGKQVESSRGEETDITNGDQNRNDDGENSRGTVAPINQEKLDELLAASLAAEDEADMTGKGEHNSASVTLQEGTGLDEDENDDDEEMIFPMTTGELDPAVLASLPPSMQLDLLVQMRERVMAENRQKYQKIKKEPAKFSELQIQSYLKTVAFRREIEEVQRGAAGKDVGGIQTSKIASEANREFIFSSSFTGDKQTLAQRGVEEPIVDSVKSKRGIGSAVFKSSPSSSSRSINSHNSEPLTDFGPDVETYCDERGRMRVSRVRAMGIRMTRDIQRNLDFIKEHEQAKVMGHTSVGKGSNSNEEPPDFPEHLFKNDRLQRSTGLGEDFAETIGVNDHTPSLVGGSDEISEGSYHGSKETIEISFVDDQIGAKDNDDELFLHLVSGTSSNLFAADDHLAKNTEESDNSEGIWEEGVIEEETLPMKVDEKDHQLSQPENCSTDDELEWEEGVCDVPGVPSSSEYSQFKLPKGDIEEEALIQEAIKRSLEDSEKQESEIGVPKDLQTSVEDKSLQSYGDVPKPSEASGITYSCSEASFCKEIMKEMGVESNAGEDSVMHDPEVLDADGQENKNQAQWESNDGQTGTHRAYSLGSLPLYNVSTSTPAARPSPSSKENDTIISAPKTHEWSKDDSVEVIKQNTSNPDKSECNTNDPYIGETSKAPQKELLMDELVTKTALQKENVIQEDTHISTSEMNWTESTANYDSHIISENNLQDELSFLRREQVDLGNERRKLESHAESVSSEMFAECQELLQMFGLPYIIAPMEAEAQCAYMEINNLVDGVVTDDSDVFLFGARNVYKNIFDERKYVETYLMKDIESELGLTREQLIRMALLLGSDYTEGISGIGIVNAIEVVNAFPEEDGLQKFREWIESPDPAILGKLDTETSGSSKRKKPGGNESCEKGNSQQPECVEGPDDNRSSNEKQHVKEVFMSKHRNVSKNWHIPSTFPSETVISAYISPQVDDSTERFSWGRPDLSLLRKLCWERFGWNKEKADELLLPVLKEYNKHETQLRMEAFYSFNERFAKIRSKRVQKAIKGITGKTFSETDELLEDSPSTSTPSKKKESGPSKPRGNKNTSAGPRHIGSQEDDKVGGPNSFADADEFAKEHRSASKKRSTIPSGGSRGRGRKGMNVGQETTRNQEDSEVKGSTMSLDEGSHKWHNSKSEGMEVRRSNRKRKQVTYMEDDHEADDNDVPLHQVDDHEADDNDVPLHQVDDHEADDNDDPSKTATASDMTGRDTEFDLLHRDTVERNSDQLHEDPGNAEDMDEDPLGFELREDQTESAPKEYLFTGGGFCMEEDEQDTAVDRSGVDGTSDACEDMDGVSEGGKSIGLSTTIEKFTENVSKEARGASSSMRRKADRGLPTPTKRRRK</sequence>
<dbReference type="Proteomes" id="UP001732700">
    <property type="component" value="Chromosome 4C"/>
</dbReference>
<accession>A0ACD5X5I0</accession>
<evidence type="ECO:0000313" key="1">
    <source>
        <dbReference type="EnsemblPlants" id="AVESA.00010b.r2.4CG1331180.1.CDS"/>
    </source>
</evidence>
<organism evidence="1 2">
    <name type="scientific">Avena sativa</name>
    <name type="common">Oat</name>
    <dbReference type="NCBI Taxonomy" id="4498"/>
    <lineage>
        <taxon>Eukaryota</taxon>
        <taxon>Viridiplantae</taxon>
        <taxon>Streptophyta</taxon>
        <taxon>Embryophyta</taxon>
        <taxon>Tracheophyta</taxon>
        <taxon>Spermatophyta</taxon>
        <taxon>Magnoliopsida</taxon>
        <taxon>Liliopsida</taxon>
        <taxon>Poales</taxon>
        <taxon>Poaceae</taxon>
        <taxon>BOP clade</taxon>
        <taxon>Pooideae</taxon>
        <taxon>Poodae</taxon>
        <taxon>Poeae</taxon>
        <taxon>Poeae Chloroplast Group 1 (Aveneae type)</taxon>
        <taxon>Aveninae</taxon>
        <taxon>Avena</taxon>
    </lineage>
</organism>
<reference evidence="1" key="1">
    <citation type="submission" date="2021-05" db="EMBL/GenBank/DDBJ databases">
        <authorList>
            <person name="Scholz U."/>
            <person name="Mascher M."/>
            <person name="Fiebig A."/>
        </authorList>
    </citation>
    <scope>NUCLEOTIDE SEQUENCE [LARGE SCALE GENOMIC DNA]</scope>
</reference>
<dbReference type="EnsemblPlants" id="AVESA.00010b.r2.4CG1331180.1">
    <property type="protein sequence ID" value="AVESA.00010b.r2.4CG1331180.1.CDS"/>
    <property type="gene ID" value="AVESA.00010b.r2.4CG1331180"/>
</dbReference>
<keyword evidence="2" id="KW-1185">Reference proteome</keyword>
<reference evidence="1" key="2">
    <citation type="submission" date="2025-09" db="UniProtKB">
        <authorList>
            <consortium name="EnsemblPlants"/>
        </authorList>
    </citation>
    <scope>IDENTIFICATION</scope>
</reference>
<name>A0ACD5X5I0_AVESA</name>
<protein>
    <submittedName>
        <fullName evidence="1">Uncharacterized protein</fullName>
    </submittedName>
</protein>
<evidence type="ECO:0000313" key="2">
    <source>
        <dbReference type="Proteomes" id="UP001732700"/>
    </source>
</evidence>
<proteinExistence type="predicted"/>